<dbReference type="Proteomes" id="UP001189619">
    <property type="component" value="Chromosome"/>
</dbReference>
<evidence type="ECO:0000313" key="5">
    <source>
        <dbReference type="EMBL" id="CAJ1003102.1"/>
    </source>
</evidence>
<evidence type="ECO:0000256" key="1">
    <source>
        <dbReference type="ARBA" id="ARBA00022448"/>
    </source>
</evidence>
<dbReference type="SUPFAM" id="SSF52540">
    <property type="entry name" value="P-loop containing nucleoside triphosphate hydrolases"/>
    <property type="match status" value="1"/>
</dbReference>
<sequence length="257" mass="28476">MNDQKYSIELLNLKKRYGDFEAVHDLTLHVKKGSIFAFLGNNGAGKTTTIKMMTGQLRPTGGKVHILGQDIWEDRKARKQVGYVPDTPLLHEGLTAREMLWFVGGLYGIPLETARQRADQLLGQMGLSERADDLIRDFSLGMKRKMAIAAALIHKPEVLLLDEVTNGLDPRASREVKELIKEVAREGCTVFLTTHILDIVEELADTIAILHKGQLKIQGTLEELRSVVEMPNATLEQIFLSLTGEEGQGGSQACQTS</sequence>
<keyword evidence="1" id="KW-0813">Transport</keyword>
<dbReference type="GO" id="GO:0005524">
    <property type="term" value="F:ATP binding"/>
    <property type="evidence" value="ECO:0007669"/>
    <property type="project" value="UniProtKB-KW"/>
</dbReference>
<dbReference type="Gene3D" id="3.40.50.300">
    <property type="entry name" value="P-loop containing nucleotide triphosphate hydrolases"/>
    <property type="match status" value="1"/>
</dbReference>
<evidence type="ECO:0000256" key="2">
    <source>
        <dbReference type="ARBA" id="ARBA00022741"/>
    </source>
</evidence>
<protein>
    <submittedName>
        <fullName evidence="5">ABC transporter ATP-binding protein</fullName>
    </submittedName>
</protein>
<accession>A0AA48M891</accession>
<name>A0AA48M891_9BACL</name>
<keyword evidence="2" id="KW-0547">Nucleotide-binding</keyword>
<reference evidence="5" key="1">
    <citation type="submission" date="2023-07" db="EMBL/GenBank/DDBJ databases">
        <authorList>
            <person name="Ivanov I."/>
            <person name="Teneva D."/>
            <person name="Stoikov I."/>
        </authorList>
    </citation>
    <scope>NUCLEOTIDE SEQUENCE</scope>
    <source>
        <strain evidence="5">4475</strain>
    </source>
</reference>
<dbReference type="EMBL" id="OY569118">
    <property type="protein sequence ID" value="CAJ1003102.1"/>
    <property type="molecule type" value="Genomic_DNA"/>
</dbReference>
<dbReference type="PROSITE" id="PS00211">
    <property type="entry name" value="ABC_TRANSPORTER_1"/>
    <property type="match status" value="1"/>
</dbReference>
<feature type="domain" description="ABC transporter" evidence="4">
    <location>
        <begin position="8"/>
        <end position="237"/>
    </location>
</feature>
<evidence type="ECO:0000313" key="6">
    <source>
        <dbReference type="Proteomes" id="UP001189619"/>
    </source>
</evidence>
<dbReference type="RefSeq" id="WP_171566540.1">
    <property type="nucleotide sequence ID" value="NZ_OY569118.1"/>
</dbReference>
<dbReference type="InterPro" id="IPR017871">
    <property type="entry name" value="ABC_transporter-like_CS"/>
</dbReference>
<dbReference type="InterPro" id="IPR051782">
    <property type="entry name" value="ABC_Transporter_VariousFunc"/>
</dbReference>
<dbReference type="Pfam" id="PF00005">
    <property type="entry name" value="ABC_tran"/>
    <property type="match status" value="1"/>
</dbReference>
<proteinExistence type="predicted"/>
<dbReference type="PANTHER" id="PTHR42939:SF1">
    <property type="entry name" value="ABC TRANSPORTER ATP-BINDING PROTEIN ALBC-RELATED"/>
    <property type="match status" value="1"/>
</dbReference>
<dbReference type="PROSITE" id="PS50893">
    <property type="entry name" value="ABC_TRANSPORTER_2"/>
    <property type="match status" value="1"/>
</dbReference>
<gene>
    <name evidence="5" type="ORF">BSPP4475_12300</name>
</gene>
<dbReference type="SMART" id="SM00382">
    <property type="entry name" value="AAA"/>
    <property type="match status" value="1"/>
</dbReference>
<dbReference type="PANTHER" id="PTHR42939">
    <property type="entry name" value="ABC TRANSPORTER ATP-BINDING PROTEIN ALBC-RELATED"/>
    <property type="match status" value="1"/>
</dbReference>
<keyword evidence="3 5" id="KW-0067">ATP-binding</keyword>
<dbReference type="InterPro" id="IPR027417">
    <property type="entry name" value="P-loop_NTPase"/>
</dbReference>
<dbReference type="InterPro" id="IPR003439">
    <property type="entry name" value="ABC_transporter-like_ATP-bd"/>
</dbReference>
<dbReference type="InterPro" id="IPR003593">
    <property type="entry name" value="AAA+_ATPase"/>
</dbReference>
<dbReference type="AlphaFoldDB" id="A0AA48M891"/>
<evidence type="ECO:0000256" key="3">
    <source>
        <dbReference type="ARBA" id="ARBA00022840"/>
    </source>
</evidence>
<keyword evidence="6" id="KW-1185">Reference proteome</keyword>
<dbReference type="GO" id="GO:0016887">
    <property type="term" value="F:ATP hydrolysis activity"/>
    <property type="evidence" value="ECO:0007669"/>
    <property type="project" value="InterPro"/>
</dbReference>
<organism evidence="5 6">
    <name type="scientific">Brevibacillus aydinogluensis</name>
    <dbReference type="NCBI Taxonomy" id="927786"/>
    <lineage>
        <taxon>Bacteria</taxon>
        <taxon>Bacillati</taxon>
        <taxon>Bacillota</taxon>
        <taxon>Bacilli</taxon>
        <taxon>Bacillales</taxon>
        <taxon>Paenibacillaceae</taxon>
        <taxon>Brevibacillus</taxon>
    </lineage>
</organism>
<dbReference type="KEGG" id="bayd:BSPP4475_12300"/>
<evidence type="ECO:0000259" key="4">
    <source>
        <dbReference type="PROSITE" id="PS50893"/>
    </source>
</evidence>